<dbReference type="EMBL" id="RYFG02000103">
    <property type="protein sequence ID" value="TRW93091.1"/>
    <property type="molecule type" value="Genomic_DNA"/>
</dbReference>
<dbReference type="Proteomes" id="UP000733744">
    <property type="component" value="Unassembled WGS sequence"/>
</dbReference>
<dbReference type="InterPro" id="IPR002696">
    <property type="entry name" value="Membr_insert_effic_factor_YidD"/>
</dbReference>
<accession>A0ABY3C9C7</accession>
<keyword evidence="2" id="KW-1185">Reference proteome</keyword>
<dbReference type="SMART" id="SM01234">
    <property type="entry name" value="Haemolytic"/>
    <property type="match status" value="1"/>
</dbReference>
<protein>
    <submittedName>
        <fullName evidence="1">Membrane protein insertion efficiency factor YidD</fullName>
    </submittedName>
</protein>
<name>A0ABY3C9C7_9GAMM</name>
<reference evidence="1 2" key="1">
    <citation type="journal article" date="2019" name="Antonie Van Leeuwenhoek">
        <title>Description of 'Ca. Methylobacter oryzae' KRF1, a novel species from the environmentally important Methylobacter clade 2.</title>
        <authorList>
            <person name="Khatri K."/>
            <person name="Mohite J.A."/>
            <person name="Pandit P.S."/>
            <person name="Bahulikar R."/>
            <person name="Rahalkar M.C."/>
        </authorList>
    </citation>
    <scope>NUCLEOTIDE SEQUENCE [LARGE SCALE GENOMIC DNA]</scope>
    <source>
        <strain evidence="1 2">KRF1</strain>
    </source>
</reference>
<proteinExistence type="predicted"/>
<sequence length="130" mass="14260">MLNRSLAVAITGYQKYISPYKGFCCAHRVKHGGISCSEHVKQALLHHGIWLAIPDIKQRFHECKLAASALNAGNNAHGRARGRERNRSRRQEKNSILDNCDCCIDLIPSESCSPLEAVGGGVDACSCTPW</sequence>
<evidence type="ECO:0000313" key="2">
    <source>
        <dbReference type="Proteomes" id="UP000733744"/>
    </source>
</evidence>
<gene>
    <name evidence="1" type="primary">yidD</name>
    <name evidence="1" type="ORF">EKO24_013340</name>
</gene>
<comment type="caution">
    <text evidence="1">The sequence shown here is derived from an EMBL/GenBank/DDBJ whole genome shotgun (WGS) entry which is preliminary data.</text>
</comment>
<organism evidence="1 2">
    <name type="scientific">Candidatus Methylobacter oryzae</name>
    <dbReference type="NCBI Taxonomy" id="2497749"/>
    <lineage>
        <taxon>Bacteria</taxon>
        <taxon>Pseudomonadati</taxon>
        <taxon>Pseudomonadota</taxon>
        <taxon>Gammaproteobacteria</taxon>
        <taxon>Methylococcales</taxon>
        <taxon>Methylococcaceae</taxon>
        <taxon>Methylobacter</taxon>
    </lineage>
</organism>
<dbReference type="NCBIfam" id="TIGR00278">
    <property type="entry name" value="membrane protein insertion efficiency factor YidD"/>
    <property type="match status" value="1"/>
</dbReference>
<evidence type="ECO:0000313" key="1">
    <source>
        <dbReference type="EMBL" id="TRW93091.1"/>
    </source>
</evidence>
<dbReference type="RefSeq" id="WP_127027526.1">
    <property type="nucleotide sequence ID" value="NZ_RYFG02000103.1"/>
</dbReference>